<evidence type="ECO:0000256" key="1">
    <source>
        <dbReference type="SAM" id="MobiDB-lite"/>
    </source>
</evidence>
<gene>
    <name evidence="2" type="ORF">BGT96224V316_LOCUS7388</name>
</gene>
<reference evidence="2 3" key="1">
    <citation type="submission" date="2018-08" db="EMBL/GenBank/DDBJ databases">
        <authorList>
            <person name="Muller C M."/>
        </authorList>
    </citation>
    <scope>NUCLEOTIDE SEQUENCE [LARGE SCALE GENOMIC DNA]</scope>
</reference>
<sequence>MGLNSYLCRKLPESTVQAVHIATNRRTPAHDNVLPSIVKWKMRDLDTSQRSDLRSYTTQSWRYQKDITMDPKSRLDRTIANEKGGQNAAKGKEQVMPFLRSTKLT</sequence>
<protein>
    <submittedName>
        <fullName evidence="2">Bgt-20993</fullName>
    </submittedName>
</protein>
<evidence type="ECO:0000313" key="3">
    <source>
        <dbReference type="Proteomes" id="UP000324639"/>
    </source>
</evidence>
<accession>A0A9X9MN34</accession>
<organism evidence="2 3">
    <name type="scientific">Blumeria graminis f. sp. tritici</name>
    <dbReference type="NCBI Taxonomy" id="62690"/>
    <lineage>
        <taxon>Eukaryota</taxon>
        <taxon>Fungi</taxon>
        <taxon>Dikarya</taxon>
        <taxon>Ascomycota</taxon>
        <taxon>Pezizomycotina</taxon>
        <taxon>Leotiomycetes</taxon>
        <taxon>Erysiphales</taxon>
        <taxon>Erysiphaceae</taxon>
        <taxon>Blumeria</taxon>
    </lineage>
</organism>
<dbReference type="EMBL" id="LR026992">
    <property type="protein sequence ID" value="VDB93766.1"/>
    <property type="molecule type" value="Genomic_DNA"/>
</dbReference>
<dbReference type="AlphaFoldDB" id="A0A9X9MN34"/>
<evidence type="ECO:0000313" key="2">
    <source>
        <dbReference type="EMBL" id="VDB93766.1"/>
    </source>
</evidence>
<keyword evidence="3" id="KW-1185">Reference proteome</keyword>
<dbReference type="Proteomes" id="UP000324639">
    <property type="component" value="Chromosome Bgt_-09"/>
</dbReference>
<proteinExistence type="predicted"/>
<name>A0A9X9MN34_BLUGR</name>
<feature type="region of interest" description="Disordered" evidence="1">
    <location>
        <begin position="81"/>
        <end position="105"/>
    </location>
</feature>